<feature type="domain" description="Quinate/shikimate 5-dehydrogenase/glutamyl-tRNA reductase" evidence="1">
    <location>
        <begin position="6"/>
        <end position="79"/>
    </location>
</feature>
<dbReference type="GO" id="GO:0008883">
    <property type="term" value="F:glutamyl-tRNA reductase activity"/>
    <property type="evidence" value="ECO:0007669"/>
    <property type="project" value="UniProtKB-EC"/>
</dbReference>
<gene>
    <name evidence="2" type="primary">hemA_12</name>
    <name evidence="2" type="ORF">SDC9_66293</name>
</gene>
<keyword evidence="2" id="KW-0560">Oxidoreductase</keyword>
<proteinExistence type="predicted"/>
<sequence>MPYAEKYNCKIFHFENLTEVLARTDVLITATSAPYTVVRTDKFPKNKPMHIFDLAFPRDVDAAIADYAGISLYNIEDIEARIRKNLRKRTKEIAIAENIIAQEVRSFFKRKHHVSNIESHQQK</sequence>
<dbReference type="PANTHER" id="PTHR43013:SF1">
    <property type="entry name" value="GLUTAMYL-TRNA REDUCTASE"/>
    <property type="match status" value="1"/>
</dbReference>
<dbReference type="SUPFAM" id="SSF51735">
    <property type="entry name" value="NAD(P)-binding Rossmann-fold domains"/>
    <property type="match status" value="1"/>
</dbReference>
<protein>
    <submittedName>
        <fullName evidence="2">Glutamyl-tRNA reductase</fullName>
        <ecNumber evidence="2">1.2.1.70</ecNumber>
    </submittedName>
</protein>
<accession>A0A644XUH3</accession>
<dbReference type="AlphaFoldDB" id="A0A644XUH3"/>
<dbReference type="InterPro" id="IPR036291">
    <property type="entry name" value="NAD(P)-bd_dom_sf"/>
</dbReference>
<dbReference type="InterPro" id="IPR006151">
    <property type="entry name" value="Shikm_DH/Glu-tRNA_Rdtase"/>
</dbReference>
<name>A0A644XUH3_9ZZZZ</name>
<dbReference type="PANTHER" id="PTHR43013">
    <property type="entry name" value="GLUTAMYL-TRNA REDUCTASE"/>
    <property type="match status" value="1"/>
</dbReference>
<dbReference type="Gene3D" id="3.40.50.720">
    <property type="entry name" value="NAD(P)-binding Rossmann-like Domain"/>
    <property type="match status" value="1"/>
</dbReference>
<evidence type="ECO:0000259" key="1">
    <source>
        <dbReference type="Pfam" id="PF01488"/>
    </source>
</evidence>
<comment type="caution">
    <text evidence="2">The sequence shown here is derived from an EMBL/GenBank/DDBJ whole genome shotgun (WGS) entry which is preliminary data.</text>
</comment>
<dbReference type="GO" id="GO:0019353">
    <property type="term" value="P:protoporphyrinogen IX biosynthetic process from glutamate"/>
    <property type="evidence" value="ECO:0007669"/>
    <property type="project" value="TreeGrafter"/>
</dbReference>
<evidence type="ECO:0000313" key="2">
    <source>
        <dbReference type="EMBL" id="MPM19866.1"/>
    </source>
</evidence>
<dbReference type="EC" id="1.2.1.70" evidence="2"/>
<dbReference type="EMBL" id="VSSQ01003260">
    <property type="protein sequence ID" value="MPM19866.1"/>
    <property type="molecule type" value="Genomic_DNA"/>
</dbReference>
<organism evidence="2">
    <name type="scientific">bioreactor metagenome</name>
    <dbReference type="NCBI Taxonomy" id="1076179"/>
    <lineage>
        <taxon>unclassified sequences</taxon>
        <taxon>metagenomes</taxon>
        <taxon>ecological metagenomes</taxon>
    </lineage>
</organism>
<reference evidence="2" key="1">
    <citation type="submission" date="2019-08" db="EMBL/GenBank/DDBJ databases">
        <authorList>
            <person name="Kucharzyk K."/>
            <person name="Murdoch R.W."/>
            <person name="Higgins S."/>
            <person name="Loffler F."/>
        </authorList>
    </citation>
    <scope>NUCLEOTIDE SEQUENCE</scope>
</reference>
<dbReference type="Pfam" id="PF01488">
    <property type="entry name" value="Shikimate_DH"/>
    <property type="match status" value="1"/>
</dbReference>